<comment type="caution">
    <text evidence="1">The sequence shown here is derived from an EMBL/GenBank/DDBJ whole genome shotgun (WGS) entry which is preliminary data.</text>
</comment>
<feature type="non-terminal residue" evidence="1">
    <location>
        <position position="255"/>
    </location>
</feature>
<organism evidence="1">
    <name type="scientific">marine sediment metagenome</name>
    <dbReference type="NCBI Taxonomy" id="412755"/>
    <lineage>
        <taxon>unclassified sequences</taxon>
        <taxon>metagenomes</taxon>
        <taxon>ecological metagenomes</taxon>
    </lineage>
</organism>
<name>X1D2A5_9ZZZZ</name>
<accession>X1D2A5</accession>
<gene>
    <name evidence="1" type="ORF">S01H4_54678</name>
</gene>
<proteinExistence type="predicted"/>
<reference evidence="1" key="1">
    <citation type="journal article" date="2014" name="Front. Microbiol.">
        <title>High frequency of phylogenetically diverse reductive dehalogenase-homologous genes in deep subseafloor sedimentary metagenomes.</title>
        <authorList>
            <person name="Kawai M."/>
            <person name="Futagami T."/>
            <person name="Toyoda A."/>
            <person name="Takaki Y."/>
            <person name="Nishi S."/>
            <person name="Hori S."/>
            <person name="Arai W."/>
            <person name="Tsubouchi T."/>
            <person name="Morono Y."/>
            <person name="Uchiyama I."/>
            <person name="Ito T."/>
            <person name="Fujiyama A."/>
            <person name="Inagaki F."/>
            <person name="Takami H."/>
        </authorList>
    </citation>
    <scope>NUCLEOTIDE SEQUENCE</scope>
    <source>
        <strain evidence="1">Expedition CK06-06</strain>
    </source>
</reference>
<dbReference type="AlphaFoldDB" id="X1D2A5"/>
<evidence type="ECO:0000313" key="1">
    <source>
        <dbReference type="EMBL" id="GAH14906.1"/>
    </source>
</evidence>
<dbReference type="EMBL" id="BART01031484">
    <property type="protein sequence ID" value="GAH14906.1"/>
    <property type="molecule type" value="Genomic_DNA"/>
</dbReference>
<feature type="non-terminal residue" evidence="1">
    <location>
        <position position="1"/>
    </location>
</feature>
<sequence>VLCANCHERADRDWDEATLKEYKKTPWVLRQHHPQVAADDSAIDDSATIELIINQDFESYSEADQQRLITAIRHLLGTEVPLIIGKKRHGSVKLSVNLPVEAAGRLFWAVKQGEFEEHDVTDADMTYKPLVDLPALRLEVTRAAAQIAEIRRKILSEDKLIKRTARALELYLFEPAATRQSLEEFGATLAYIDGRDKPYGRDEVRYRLAKVLRAFRLATTQWIEENAPALAKIGVDTPAILNRPDSFWQLLIPAA</sequence>
<protein>
    <submittedName>
        <fullName evidence="1">Uncharacterized protein</fullName>
    </submittedName>
</protein>